<dbReference type="HAMAP" id="MF_01685">
    <property type="entry name" value="FENR2"/>
    <property type="match status" value="1"/>
</dbReference>
<dbReference type="EMBL" id="JACHKZ010000032">
    <property type="protein sequence ID" value="MBB6579533.1"/>
    <property type="molecule type" value="Genomic_DNA"/>
</dbReference>
<evidence type="ECO:0000313" key="8">
    <source>
        <dbReference type="Proteomes" id="UP000562492"/>
    </source>
</evidence>
<evidence type="ECO:0000256" key="4">
    <source>
        <dbReference type="ARBA" id="ARBA00023002"/>
    </source>
</evidence>
<comment type="catalytic activity">
    <reaction evidence="5">
        <text>2 reduced [2Fe-2S]-[ferredoxin] + NADP(+) + H(+) = 2 oxidized [2Fe-2S]-[ferredoxin] + NADPH</text>
        <dbReference type="Rhea" id="RHEA:20125"/>
        <dbReference type="Rhea" id="RHEA-COMP:10000"/>
        <dbReference type="Rhea" id="RHEA-COMP:10001"/>
        <dbReference type="ChEBI" id="CHEBI:15378"/>
        <dbReference type="ChEBI" id="CHEBI:33737"/>
        <dbReference type="ChEBI" id="CHEBI:33738"/>
        <dbReference type="ChEBI" id="CHEBI:57783"/>
        <dbReference type="ChEBI" id="CHEBI:58349"/>
        <dbReference type="EC" id="1.18.1.2"/>
    </reaction>
</comment>
<name>A0ABR6RK18_9BURK</name>
<dbReference type="PRINTS" id="PR00368">
    <property type="entry name" value="FADPNR"/>
</dbReference>
<dbReference type="InterPro" id="IPR050097">
    <property type="entry name" value="Ferredoxin-NADP_redctase_2"/>
</dbReference>
<dbReference type="EC" id="1.18.1.2" evidence="5"/>
<feature type="binding site" evidence="5">
    <location>
        <position position="67"/>
    </location>
    <ligand>
        <name>FAD</name>
        <dbReference type="ChEBI" id="CHEBI:57692"/>
    </ligand>
</feature>
<dbReference type="InterPro" id="IPR036188">
    <property type="entry name" value="FAD/NAD-bd_sf"/>
</dbReference>
<feature type="binding site" evidence="5">
    <location>
        <position position="75"/>
    </location>
    <ligand>
        <name>FAD</name>
        <dbReference type="ChEBI" id="CHEBI:57692"/>
    </ligand>
</feature>
<reference evidence="7 8" key="1">
    <citation type="submission" date="2020-08" db="EMBL/GenBank/DDBJ databases">
        <title>Functional genomics of gut bacteria from endangered species of beetles.</title>
        <authorList>
            <person name="Carlos-Shanley C."/>
        </authorList>
    </citation>
    <scope>NUCLEOTIDE SEQUENCE [LARGE SCALE GENOMIC DNA]</scope>
    <source>
        <strain evidence="7 8">S00124</strain>
    </source>
</reference>
<keyword evidence="4 5" id="KW-0560">Oxidoreductase</keyword>
<keyword evidence="2 5" id="KW-0274">FAD</keyword>
<evidence type="ECO:0000256" key="5">
    <source>
        <dbReference type="HAMAP-Rule" id="MF_01685"/>
    </source>
</evidence>
<keyword evidence="8" id="KW-1185">Reference proteome</keyword>
<dbReference type="InterPro" id="IPR022890">
    <property type="entry name" value="Fd--NADP_Rdtase_type_2"/>
</dbReference>
<comment type="subunit">
    <text evidence="5">Homodimer.</text>
</comment>
<protein>
    <recommendedName>
        <fullName evidence="5">Ferredoxin--NADP reductase</fullName>
        <shortName evidence="5">FNR</shortName>
        <shortName evidence="5">Fd-NADP(+) reductase</shortName>
        <ecNumber evidence="5">1.18.1.2</ecNumber>
    </recommendedName>
</protein>
<feature type="binding site" evidence="5">
    <location>
        <position position="80"/>
    </location>
    <ligand>
        <name>FAD</name>
        <dbReference type="ChEBI" id="CHEBI:57692"/>
    </ligand>
</feature>
<comment type="cofactor">
    <cofactor evidence="5">
        <name>FAD</name>
        <dbReference type="ChEBI" id="CHEBI:57692"/>
    </cofactor>
    <text evidence="5">Binds 1 FAD per subunit.</text>
</comment>
<keyword evidence="3 5" id="KW-0521">NADP</keyword>
<feature type="binding site" evidence="5">
    <location>
        <position position="349"/>
    </location>
    <ligand>
        <name>FAD</name>
        <dbReference type="ChEBI" id="CHEBI:57692"/>
    </ligand>
</feature>
<feature type="binding site" evidence="5">
    <location>
        <position position="165"/>
    </location>
    <ligand>
        <name>FAD</name>
        <dbReference type="ChEBI" id="CHEBI:57692"/>
    </ligand>
</feature>
<dbReference type="PANTHER" id="PTHR48105">
    <property type="entry name" value="THIOREDOXIN REDUCTASE 1-RELATED-RELATED"/>
    <property type="match status" value="1"/>
</dbReference>
<evidence type="ECO:0000256" key="2">
    <source>
        <dbReference type="ARBA" id="ARBA00022827"/>
    </source>
</evidence>
<feature type="binding site" evidence="5">
    <location>
        <position position="390"/>
    </location>
    <ligand>
        <name>FAD</name>
        <dbReference type="ChEBI" id="CHEBI:57692"/>
    </ligand>
</feature>
<dbReference type="Pfam" id="PF07992">
    <property type="entry name" value="Pyr_redox_2"/>
    <property type="match status" value="1"/>
</dbReference>
<keyword evidence="1 5" id="KW-0285">Flavoprotein</keyword>
<dbReference type="Gene3D" id="3.50.50.60">
    <property type="entry name" value="FAD/NAD(P)-binding domain"/>
    <property type="match status" value="2"/>
</dbReference>
<dbReference type="PRINTS" id="PR00469">
    <property type="entry name" value="PNDRDTASEII"/>
</dbReference>
<dbReference type="Proteomes" id="UP000562492">
    <property type="component" value="Unassembled WGS sequence"/>
</dbReference>
<gene>
    <name evidence="7" type="ORF">HNP33_003647</name>
</gene>
<dbReference type="GO" id="GO:0004791">
    <property type="term" value="F:thioredoxin-disulfide reductase (NADPH) activity"/>
    <property type="evidence" value="ECO:0007669"/>
    <property type="project" value="UniProtKB-EC"/>
</dbReference>
<evidence type="ECO:0000259" key="6">
    <source>
        <dbReference type="Pfam" id="PF07992"/>
    </source>
</evidence>
<comment type="similarity">
    <text evidence="5">Belongs to the ferredoxin--NADP reductase type 2 family.</text>
</comment>
<sequence length="404" mass="42668">MTDTQRPDTVSDTPIAATAAASAASTAFSLDAPAAQEVDALIIGAGPVGLFTAFQLGLQGVQAHICDTLPVMGGQCIELYADKPIYDIPGIPLCTGRELAAKLQQQIAPFAPIFHPRTQVAQVLAQGDGRWRVQLQGQEPGPDGGDGTTWLLARTIFVTAGVGAFVPKQLRLPGIEALVGRQVFYHPDPGDDWMAQQAAALAASRAPKIVVHGGDEAAVQAAVAAAQHPSLAKASVALLHRRDQFSAPQALLDALAALRASGRLEVVIGMPQSLEVAEDGAAARLQAMAYIDADGQDQRLPCDQLWVCQGISPKLGPLLEWGLAIEKKQLQVATDTFATSATGIYAAGDIVSYPGKRKLILSGFYEATMAAMAAIEYLRGEKLLLEYTTTSKRLHERLGVSHPD</sequence>
<feature type="binding site" evidence="5">
    <location>
        <position position="120"/>
    </location>
    <ligand>
        <name>FAD</name>
        <dbReference type="ChEBI" id="CHEBI:57692"/>
    </ligand>
</feature>
<dbReference type="RefSeq" id="WP_184710993.1">
    <property type="nucleotide sequence ID" value="NZ_JACHKZ010000032.1"/>
</dbReference>
<feature type="domain" description="FAD/NAD(P)-binding" evidence="6">
    <location>
        <begin position="39"/>
        <end position="356"/>
    </location>
</feature>
<comment type="caution">
    <text evidence="5">Lacks conserved residue(s) required for the propagation of feature annotation.</text>
</comment>
<evidence type="ECO:0000256" key="3">
    <source>
        <dbReference type="ARBA" id="ARBA00022857"/>
    </source>
</evidence>
<dbReference type="InterPro" id="IPR023753">
    <property type="entry name" value="FAD/NAD-binding_dom"/>
</dbReference>
<evidence type="ECO:0000313" key="7">
    <source>
        <dbReference type="EMBL" id="MBB6579533.1"/>
    </source>
</evidence>
<proteinExistence type="inferred from homology"/>
<comment type="caution">
    <text evidence="7">The sequence shown here is derived from an EMBL/GenBank/DDBJ whole genome shotgun (WGS) entry which is preliminary data.</text>
</comment>
<organism evidence="7 8">
    <name type="scientific">Comamonas odontotermitis</name>
    <dbReference type="NCBI Taxonomy" id="379895"/>
    <lineage>
        <taxon>Bacteria</taxon>
        <taxon>Pseudomonadati</taxon>
        <taxon>Pseudomonadota</taxon>
        <taxon>Betaproteobacteria</taxon>
        <taxon>Burkholderiales</taxon>
        <taxon>Comamonadaceae</taxon>
        <taxon>Comamonas</taxon>
    </lineage>
</organism>
<dbReference type="SUPFAM" id="SSF51905">
    <property type="entry name" value="FAD/NAD(P)-binding domain"/>
    <property type="match status" value="1"/>
</dbReference>
<accession>A0ABR6RK18</accession>
<evidence type="ECO:0000256" key="1">
    <source>
        <dbReference type="ARBA" id="ARBA00022630"/>
    </source>
</evidence>